<dbReference type="CDD" id="cd17324">
    <property type="entry name" value="MFS_NepI_like"/>
    <property type="match status" value="1"/>
</dbReference>
<dbReference type="Pfam" id="PF07690">
    <property type="entry name" value="MFS_1"/>
    <property type="match status" value="1"/>
</dbReference>
<evidence type="ECO:0000313" key="10">
    <source>
        <dbReference type="EMBL" id="XBO38358.1"/>
    </source>
</evidence>
<feature type="transmembrane region" description="Helical" evidence="8">
    <location>
        <begin position="184"/>
        <end position="202"/>
    </location>
</feature>
<name>A0AAU7JDL5_9HYPH</name>
<protein>
    <submittedName>
        <fullName evidence="10">MFS transporter</fullName>
    </submittedName>
</protein>
<evidence type="ECO:0000256" key="7">
    <source>
        <dbReference type="ARBA" id="ARBA00023136"/>
    </source>
</evidence>
<comment type="subcellular location">
    <subcellularLocation>
        <location evidence="1">Cell membrane</location>
        <topology evidence="1">Multi-pass membrane protein</topology>
    </subcellularLocation>
</comment>
<sequence>MIAALLHRANPDRALPGAEVPAAPGALAQAARMGLIGLVSFLTLVDLFATQAILPSLARLYGVTPAAMGLAVNASTLGMAVAGLAVALMSHRLERRRGVVASLLLLSIPTVLLAGAPGLGAFAALRVLQGLCMATAFSLTLAHLGETTSGRKTAAAFAAYVTGNVASNLVGRLVAAALADHFGVPATFATLAAMNLAGAALVRATMARAGRPGTGSAAPAGLAGVAQHLRNPALRAAFGIGFCILFAFIGAFTYVNFVLVRPPIAISQMTVGFVYFVFLPSIVTTPLAGLAVARLGARRAFGAATLVALAGLALVTAPGLDAILAGLTLVAAGTFFAQAVATGFVGKAATGDRGSASGLYLGSYFTGGLVGSAVLGWLFDGFGWTACVAGVAAALVLSLLLSARLVVPAPPASVFSPKELQP</sequence>
<dbReference type="GO" id="GO:0005886">
    <property type="term" value="C:plasma membrane"/>
    <property type="evidence" value="ECO:0007669"/>
    <property type="project" value="UniProtKB-SubCell"/>
</dbReference>
<evidence type="ECO:0000256" key="5">
    <source>
        <dbReference type="ARBA" id="ARBA00022692"/>
    </source>
</evidence>
<dbReference type="GO" id="GO:0022857">
    <property type="term" value="F:transmembrane transporter activity"/>
    <property type="evidence" value="ECO:0007669"/>
    <property type="project" value="InterPro"/>
</dbReference>
<dbReference type="PANTHER" id="PTHR43271:SF2">
    <property type="entry name" value="BLL2771 PROTEIN"/>
    <property type="match status" value="1"/>
</dbReference>
<evidence type="ECO:0000256" key="3">
    <source>
        <dbReference type="ARBA" id="ARBA00022448"/>
    </source>
</evidence>
<feature type="transmembrane region" description="Helical" evidence="8">
    <location>
        <begin position="100"/>
        <end position="121"/>
    </location>
</feature>
<comment type="similarity">
    <text evidence="2">Belongs to the major facilitator superfamily.</text>
</comment>
<evidence type="ECO:0000256" key="4">
    <source>
        <dbReference type="ARBA" id="ARBA00022475"/>
    </source>
</evidence>
<keyword evidence="3" id="KW-0813">Transport</keyword>
<reference evidence="10" key="1">
    <citation type="submission" date="2024-05" db="EMBL/GenBank/DDBJ databases">
        <authorList>
            <person name="Kim S."/>
            <person name="Heo J."/>
            <person name="Choi H."/>
            <person name="Choi Y."/>
            <person name="Kwon S.-W."/>
            <person name="Kim Y."/>
        </authorList>
    </citation>
    <scope>NUCLEOTIDE SEQUENCE</scope>
    <source>
        <strain evidence="10">KACC 23698</strain>
    </source>
</reference>
<feature type="domain" description="Major facilitator superfamily (MFS) profile" evidence="9">
    <location>
        <begin position="32"/>
        <end position="411"/>
    </location>
</feature>
<feature type="transmembrane region" description="Helical" evidence="8">
    <location>
        <begin position="323"/>
        <end position="346"/>
    </location>
</feature>
<feature type="transmembrane region" description="Helical" evidence="8">
    <location>
        <begin position="383"/>
        <end position="407"/>
    </location>
</feature>
<feature type="transmembrane region" description="Helical" evidence="8">
    <location>
        <begin position="157"/>
        <end position="178"/>
    </location>
</feature>
<dbReference type="EMBL" id="CP157484">
    <property type="protein sequence ID" value="XBO38358.1"/>
    <property type="molecule type" value="Genomic_DNA"/>
</dbReference>
<dbReference type="PROSITE" id="PS50850">
    <property type="entry name" value="MFS"/>
    <property type="match status" value="1"/>
</dbReference>
<gene>
    <name evidence="10" type="ORF">ABEG18_22045</name>
</gene>
<accession>A0AAU7JDL5</accession>
<evidence type="ECO:0000256" key="6">
    <source>
        <dbReference type="ARBA" id="ARBA00022989"/>
    </source>
</evidence>
<dbReference type="RefSeq" id="WP_406855197.1">
    <property type="nucleotide sequence ID" value="NZ_CP157484.1"/>
</dbReference>
<organism evidence="10">
    <name type="scientific">Alsobacter sp. KACC 23698</name>
    <dbReference type="NCBI Taxonomy" id="3149229"/>
    <lineage>
        <taxon>Bacteria</taxon>
        <taxon>Pseudomonadati</taxon>
        <taxon>Pseudomonadota</taxon>
        <taxon>Alphaproteobacteria</taxon>
        <taxon>Hyphomicrobiales</taxon>
        <taxon>Alsobacteraceae</taxon>
        <taxon>Alsobacter</taxon>
    </lineage>
</organism>
<keyword evidence="7 8" id="KW-0472">Membrane</keyword>
<evidence type="ECO:0000259" key="9">
    <source>
        <dbReference type="PROSITE" id="PS50850"/>
    </source>
</evidence>
<proteinExistence type="inferred from homology"/>
<dbReference type="InterPro" id="IPR011701">
    <property type="entry name" value="MFS"/>
</dbReference>
<dbReference type="PANTHER" id="PTHR43271">
    <property type="entry name" value="BLL2771 PROTEIN"/>
    <property type="match status" value="1"/>
</dbReference>
<feature type="transmembrane region" description="Helical" evidence="8">
    <location>
        <begin position="300"/>
        <end position="317"/>
    </location>
</feature>
<dbReference type="InterPro" id="IPR020846">
    <property type="entry name" value="MFS_dom"/>
</dbReference>
<feature type="transmembrane region" description="Helical" evidence="8">
    <location>
        <begin position="35"/>
        <end position="54"/>
    </location>
</feature>
<evidence type="ECO:0000256" key="1">
    <source>
        <dbReference type="ARBA" id="ARBA00004651"/>
    </source>
</evidence>
<feature type="transmembrane region" description="Helical" evidence="8">
    <location>
        <begin position="272"/>
        <end position="293"/>
    </location>
</feature>
<keyword evidence="6 8" id="KW-1133">Transmembrane helix</keyword>
<dbReference type="SUPFAM" id="SSF103473">
    <property type="entry name" value="MFS general substrate transporter"/>
    <property type="match status" value="1"/>
</dbReference>
<dbReference type="Gene3D" id="1.20.1250.20">
    <property type="entry name" value="MFS general substrate transporter like domains"/>
    <property type="match status" value="1"/>
</dbReference>
<feature type="transmembrane region" description="Helical" evidence="8">
    <location>
        <begin position="358"/>
        <end position="377"/>
    </location>
</feature>
<evidence type="ECO:0000256" key="8">
    <source>
        <dbReference type="SAM" id="Phobius"/>
    </source>
</evidence>
<feature type="transmembrane region" description="Helical" evidence="8">
    <location>
        <begin position="236"/>
        <end position="260"/>
    </location>
</feature>
<feature type="transmembrane region" description="Helical" evidence="8">
    <location>
        <begin position="66"/>
        <end position="88"/>
    </location>
</feature>
<dbReference type="AlphaFoldDB" id="A0AAU7JDL5"/>
<keyword evidence="4" id="KW-1003">Cell membrane</keyword>
<dbReference type="InterPro" id="IPR036259">
    <property type="entry name" value="MFS_trans_sf"/>
</dbReference>
<evidence type="ECO:0000256" key="2">
    <source>
        <dbReference type="ARBA" id="ARBA00008335"/>
    </source>
</evidence>
<keyword evidence="5 8" id="KW-0812">Transmembrane</keyword>
<feature type="transmembrane region" description="Helical" evidence="8">
    <location>
        <begin position="127"/>
        <end position="145"/>
    </location>
</feature>